<keyword evidence="12" id="KW-1185">Reference proteome</keyword>
<comment type="similarity">
    <text evidence="2 9">Belongs to the eIF-2B alpha/beta/delta subunits family.</text>
</comment>
<dbReference type="Gene3D" id="3.40.50.10470">
    <property type="entry name" value="Translation initiation factor eif-2b, domain 2"/>
    <property type="match status" value="1"/>
</dbReference>
<gene>
    <name evidence="11" type="ORF">FKW77_001183</name>
</gene>
<dbReference type="InterPro" id="IPR000649">
    <property type="entry name" value="IF-2B-related"/>
</dbReference>
<dbReference type="STRING" id="50376.A0A517LNG5"/>
<feature type="region of interest" description="Disordered" evidence="10">
    <location>
        <begin position="1"/>
        <end position="112"/>
    </location>
</feature>
<sequence>MDGVSGTAPQANGAPKSAPQVAPSEEKKLSGKELKALKQAEKAARRAEKQTAPSSAVAASPSNPGPGHKANQKQSSKGAPSPGRAPTGTGPNPQAALPVRNRRGSTNAPAVKPVVAAPKPKAKQVGLFGHLYGHPRRYGIEGASKDVHPSVLALGLQMSNYEICGSTARCVAMLLVFKSVIQSYTTPTGHALARHFIPHCLSPQIEYLKSCRTISVSMGNAIRILKDAIANVDPSTSDEEAKADLCECIDTFLRERITAADELIATMASDNVKDGDVIITFAKSSLVLKSLLRARMLGKSFRVIVLDSKPLFEGKRMAEDLAAADILVQYSLISAATHAVSDATKVFVGAHAMMANGRLYSRVGTAIVAMLAHDRDIPVIVCCGSYKFTDRVALDSIVSNEIAPPEELLSDGDETDEQREGTLKEWKETPGLHILNILHDVTPAEYITMVINELGILPPSSVPATLRFMEESGR</sequence>
<evidence type="ECO:0000256" key="1">
    <source>
        <dbReference type="ARBA" id="ARBA00004514"/>
    </source>
</evidence>
<keyword evidence="4" id="KW-0396">Initiation factor</keyword>
<evidence type="ECO:0000256" key="4">
    <source>
        <dbReference type="ARBA" id="ARBA00022540"/>
    </source>
</evidence>
<evidence type="ECO:0000256" key="5">
    <source>
        <dbReference type="ARBA" id="ARBA00022917"/>
    </source>
</evidence>
<comment type="subunit">
    <text evidence="8">Component of the translation initiation factor 2B (eIF2B) complex which is a heterodecamer of two sets of five different subunits: alpha, beta, gamma, delta and epsilon. Subunits alpha, beta and delta comprise a regulatory subcomplex and subunits epsilon and gamma comprise a catalytic subcomplex. Within the complex, the hexameric regulatory complex resides at the center, with the two heterodimeric catalytic subcomplexes bound on opposite sides.</text>
</comment>
<dbReference type="OrthoDB" id="10254737at2759"/>
<feature type="compositionally biased region" description="Basic and acidic residues" evidence="10">
    <location>
        <begin position="24"/>
        <end position="49"/>
    </location>
</feature>
<dbReference type="AlphaFoldDB" id="A0A517LNG5"/>
<evidence type="ECO:0000256" key="10">
    <source>
        <dbReference type="SAM" id="MobiDB-lite"/>
    </source>
</evidence>
<comment type="subcellular location">
    <subcellularLocation>
        <location evidence="1">Cytoplasm</location>
        <location evidence="1">Cytosol</location>
    </subcellularLocation>
</comment>
<dbReference type="GO" id="GO:0005829">
    <property type="term" value="C:cytosol"/>
    <property type="evidence" value="ECO:0007669"/>
    <property type="project" value="UniProtKB-SubCell"/>
</dbReference>
<evidence type="ECO:0000256" key="2">
    <source>
        <dbReference type="ARBA" id="ARBA00007251"/>
    </source>
</evidence>
<feature type="compositionally biased region" description="Low complexity" evidence="10">
    <location>
        <begin position="50"/>
        <end position="66"/>
    </location>
</feature>
<keyword evidence="3" id="KW-0963">Cytoplasm</keyword>
<dbReference type="PANTHER" id="PTHR10233:SF14">
    <property type="entry name" value="TRANSLATION INITIATION FACTOR EIF-2B SUBUNIT DELTA"/>
    <property type="match status" value="1"/>
</dbReference>
<dbReference type="SUPFAM" id="SSF100950">
    <property type="entry name" value="NagB/RpiA/CoA transferase-like"/>
    <property type="match status" value="1"/>
</dbReference>
<evidence type="ECO:0000256" key="6">
    <source>
        <dbReference type="ARBA" id="ARBA00044147"/>
    </source>
</evidence>
<dbReference type="EMBL" id="CP042201">
    <property type="protein sequence ID" value="QDS77136.1"/>
    <property type="molecule type" value="Genomic_DNA"/>
</dbReference>
<evidence type="ECO:0000313" key="11">
    <source>
        <dbReference type="EMBL" id="QDS77136.1"/>
    </source>
</evidence>
<dbReference type="GO" id="GO:0003743">
    <property type="term" value="F:translation initiation factor activity"/>
    <property type="evidence" value="ECO:0007669"/>
    <property type="project" value="UniProtKB-KW"/>
</dbReference>
<evidence type="ECO:0000256" key="3">
    <source>
        <dbReference type="ARBA" id="ARBA00022490"/>
    </source>
</evidence>
<dbReference type="Proteomes" id="UP000316270">
    <property type="component" value="Chromosome 17"/>
</dbReference>
<dbReference type="InterPro" id="IPR042529">
    <property type="entry name" value="IF_2B-like_C"/>
</dbReference>
<protein>
    <recommendedName>
        <fullName evidence="6">Translation initiation factor eIF2B subunit delta</fullName>
    </recommendedName>
    <alternativeName>
        <fullName evidence="7">eIF2B GDP-GTP exchange factor subunit delta</fullName>
    </alternativeName>
</protein>
<dbReference type="InterPro" id="IPR037171">
    <property type="entry name" value="NagB/RpiA_transferase-like"/>
</dbReference>
<dbReference type="PANTHER" id="PTHR10233">
    <property type="entry name" value="TRANSLATION INITIATION FACTOR EIF-2B"/>
    <property type="match status" value="1"/>
</dbReference>
<reference evidence="11 12" key="1">
    <citation type="submission" date="2019-07" db="EMBL/GenBank/DDBJ databases">
        <title>Finished genome of Venturia effusa.</title>
        <authorList>
            <person name="Young C.A."/>
            <person name="Cox M.P."/>
            <person name="Ganley A.R.D."/>
            <person name="David W.J."/>
        </authorList>
    </citation>
    <scope>NUCLEOTIDE SEQUENCE [LARGE SCALE GENOMIC DNA]</scope>
    <source>
        <strain evidence="12">albino</strain>
    </source>
</reference>
<evidence type="ECO:0000256" key="8">
    <source>
        <dbReference type="ARBA" id="ARBA00046432"/>
    </source>
</evidence>
<evidence type="ECO:0000256" key="7">
    <source>
        <dbReference type="ARBA" id="ARBA00044356"/>
    </source>
</evidence>
<keyword evidence="5" id="KW-0648">Protein biosynthesis</keyword>
<name>A0A517LNG5_9PEZI</name>
<accession>A0A517LNG5</accession>
<dbReference type="Pfam" id="PF01008">
    <property type="entry name" value="IF-2B"/>
    <property type="match status" value="1"/>
</dbReference>
<proteinExistence type="inferred from homology"/>
<evidence type="ECO:0000313" key="12">
    <source>
        <dbReference type="Proteomes" id="UP000316270"/>
    </source>
</evidence>
<organism evidence="11 12">
    <name type="scientific">Venturia effusa</name>
    <dbReference type="NCBI Taxonomy" id="50376"/>
    <lineage>
        <taxon>Eukaryota</taxon>
        <taxon>Fungi</taxon>
        <taxon>Dikarya</taxon>
        <taxon>Ascomycota</taxon>
        <taxon>Pezizomycotina</taxon>
        <taxon>Dothideomycetes</taxon>
        <taxon>Pleosporomycetidae</taxon>
        <taxon>Venturiales</taxon>
        <taxon>Venturiaceae</taxon>
        <taxon>Venturia</taxon>
    </lineage>
</organism>
<evidence type="ECO:0000256" key="9">
    <source>
        <dbReference type="RuleBase" id="RU003814"/>
    </source>
</evidence>